<keyword evidence="2" id="KW-1185">Reference proteome</keyword>
<dbReference type="Proteomes" id="UP000245698">
    <property type="component" value="Unassembled WGS sequence"/>
</dbReference>
<dbReference type="EMBL" id="FUIG01000053">
    <property type="protein sequence ID" value="SJM34456.1"/>
    <property type="molecule type" value="Genomic_DNA"/>
</dbReference>
<organism evidence="1 2">
    <name type="scientific">Mesorhizobium delmotii</name>
    <dbReference type="NCBI Taxonomy" id="1631247"/>
    <lineage>
        <taxon>Bacteria</taxon>
        <taxon>Pseudomonadati</taxon>
        <taxon>Pseudomonadota</taxon>
        <taxon>Alphaproteobacteria</taxon>
        <taxon>Hyphomicrobiales</taxon>
        <taxon>Phyllobacteriaceae</taxon>
        <taxon>Mesorhizobium</taxon>
    </lineage>
</organism>
<sequence>MVGDLGVDLEPSAMSLSLGPRTGDVAYASDAGHEKHARRHDPRDILRVVSGGAEHQHAGAGRELLARTLEDQRLLLHGIGHTGAGSDAETTGAAVIRARARRLFKKVESITVLFILFGLNSRQTAAATQISIGEVRSHQFPFEEMAR</sequence>
<evidence type="ECO:0000313" key="2">
    <source>
        <dbReference type="Proteomes" id="UP000245698"/>
    </source>
</evidence>
<name>A0A2P9ATK9_9HYPH</name>
<dbReference type="AlphaFoldDB" id="A0A2P9ATK9"/>
<proteinExistence type="predicted"/>
<reference evidence="2" key="1">
    <citation type="submission" date="2016-12" db="EMBL/GenBank/DDBJ databases">
        <authorList>
            <person name="Brunel B."/>
        </authorList>
    </citation>
    <scope>NUCLEOTIDE SEQUENCE [LARGE SCALE GENOMIC DNA]</scope>
</reference>
<protein>
    <submittedName>
        <fullName evidence="1">Uncharacterized protein</fullName>
    </submittedName>
</protein>
<evidence type="ECO:0000313" key="1">
    <source>
        <dbReference type="EMBL" id="SJM34456.1"/>
    </source>
</evidence>
<gene>
    <name evidence="1" type="ORF">BQ8482_440010</name>
</gene>
<accession>A0A2P9ATK9</accession>